<name>A0A5A8C9W7_CAFRO</name>
<feature type="domain" description="D-isomer specific 2-hydroxyacid dehydrogenase catalytic" evidence="5">
    <location>
        <begin position="46"/>
        <end position="319"/>
    </location>
</feature>
<feature type="domain" description="D-isomer specific 2-hydroxyacid dehydrogenase NAD-binding" evidence="6">
    <location>
        <begin position="111"/>
        <end position="291"/>
    </location>
</feature>
<evidence type="ECO:0000256" key="4">
    <source>
        <dbReference type="RuleBase" id="RU003719"/>
    </source>
</evidence>
<dbReference type="PANTHER" id="PTHR10996">
    <property type="entry name" value="2-HYDROXYACID DEHYDROGENASE-RELATED"/>
    <property type="match status" value="1"/>
</dbReference>
<dbReference type="SUPFAM" id="SSF51735">
    <property type="entry name" value="NAD(P)-binding Rossmann-fold domains"/>
    <property type="match status" value="1"/>
</dbReference>
<organism evidence="7 8">
    <name type="scientific">Cafeteria roenbergensis</name>
    <name type="common">Marine flagellate</name>
    <dbReference type="NCBI Taxonomy" id="33653"/>
    <lineage>
        <taxon>Eukaryota</taxon>
        <taxon>Sar</taxon>
        <taxon>Stramenopiles</taxon>
        <taxon>Bigyra</taxon>
        <taxon>Opalozoa</taxon>
        <taxon>Bicosoecida</taxon>
        <taxon>Cafeteriaceae</taxon>
        <taxon>Cafeteria</taxon>
    </lineage>
</organism>
<dbReference type="AlphaFoldDB" id="A0A5A8C9W7"/>
<dbReference type="InterPro" id="IPR006139">
    <property type="entry name" value="D-isomer_2_OHA_DH_cat_dom"/>
</dbReference>
<comment type="caution">
    <text evidence="7">The sequence shown here is derived from an EMBL/GenBank/DDBJ whole genome shotgun (WGS) entry which is preliminary data.</text>
</comment>
<keyword evidence="8" id="KW-1185">Reference proteome</keyword>
<dbReference type="PROSITE" id="PS00671">
    <property type="entry name" value="D_2_HYDROXYACID_DH_3"/>
    <property type="match status" value="1"/>
</dbReference>
<dbReference type="EMBL" id="VLTN01000043">
    <property type="protein sequence ID" value="KAA0149457.1"/>
    <property type="molecule type" value="Genomic_DNA"/>
</dbReference>
<proteinExistence type="inferred from homology"/>
<dbReference type="GO" id="GO:0030267">
    <property type="term" value="F:glyoxylate reductase (NADPH) activity"/>
    <property type="evidence" value="ECO:0007669"/>
    <property type="project" value="TreeGrafter"/>
</dbReference>
<dbReference type="InterPro" id="IPR036291">
    <property type="entry name" value="NAD(P)-bd_dom_sf"/>
</dbReference>
<accession>A0A5A8C9W7</accession>
<dbReference type="Proteomes" id="UP000323011">
    <property type="component" value="Unassembled WGS sequence"/>
</dbReference>
<evidence type="ECO:0000256" key="3">
    <source>
        <dbReference type="ARBA" id="ARBA00023027"/>
    </source>
</evidence>
<gene>
    <name evidence="7" type="ORF">FNF29_06010</name>
</gene>
<dbReference type="GO" id="GO:0051287">
    <property type="term" value="F:NAD binding"/>
    <property type="evidence" value="ECO:0007669"/>
    <property type="project" value="InterPro"/>
</dbReference>
<dbReference type="InterPro" id="IPR006140">
    <property type="entry name" value="D-isomer_DH_NAD-bd"/>
</dbReference>
<reference evidence="7 8" key="1">
    <citation type="submission" date="2019-07" db="EMBL/GenBank/DDBJ databases">
        <title>Genomes of Cafeteria roenbergensis.</title>
        <authorList>
            <person name="Fischer M.G."/>
            <person name="Hackl T."/>
            <person name="Roman M."/>
        </authorList>
    </citation>
    <scope>NUCLEOTIDE SEQUENCE [LARGE SCALE GENOMIC DNA]</scope>
    <source>
        <strain evidence="7 8">BVI</strain>
    </source>
</reference>
<dbReference type="Pfam" id="PF00389">
    <property type="entry name" value="2-Hacid_dh"/>
    <property type="match status" value="1"/>
</dbReference>
<sequence length="332" mass="34151">MAASGTSRVLVVQDAAFPAELQAAVDARFRPVISPGFAPPPGLPEPAQVLLSASHDAVTGDVLDAFGGTIKVVSNFGVGYDHIDEAACTERGVLLGNTPNVLTAATAEMALALLLAHARRVVEGDARSRDPSLTRIDTSWMSKQVAGSTVGIVGLGRIGHAVATRCLAFGASIAYHQRHRAPPDQEASLGDAAWCETLHALLASSDFVVLCCSCTAETRGLISSAQLSCMRPGAVLVNVGRGALVDQEAVALALERGALGGYATDVTDPEPLPEGHALLRAPRCIITPHTGSATVRTRKAMLDLALANIAAALASSTMPASPNQDALASKTA</sequence>
<protein>
    <recommendedName>
        <fullName evidence="9">Glyoxylate reductase</fullName>
    </recommendedName>
</protein>
<evidence type="ECO:0000256" key="1">
    <source>
        <dbReference type="ARBA" id="ARBA00005854"/>
    </source>
</evidence>
<dbReference type="OMA" id="HMGTETC"/>
<dbReference type="SUPFAM" id="SSF52283">
    <property type="entry name" value="Formate/glycerate dehydrogenase catalytic domain-like"/>
    <property type="match status" value="1"/>
</dbReference>
<evidence type="ECO:0000313" key="8">
    <source>
        <dbReference type="Proteomes" id="UP000323011"/>
    </source>
</evidence>
<dbReference type="Pfam" id="PF02826">
    <property type="entry name" value="2-Hacid_dh_C"/>
    <property type="match status" value="1"/>
</dbReference>
<evidence type="ECO:0000259" key="5">
    <source>
        <dbReference type="Pfam" id="PF00389"/>
    </source>
</evidence>
<dbReference type="GO" id="GO:0005829">
    <property type="term" value="C:cytosol"/>
    <property type="evidence" value="ECO:0007669"/>
    <property type="project" value="TreeGrafter"/>
</dbReference>
<dbReference type="GO" id="GO:0016618">
    <property type="term" value="F:hydroxypyruvate reductase [NAD(P)H] activity"/>
    <property type="evidence" value="ECO:0007669"/>
    <property type="project" value="TreeGrafter"/>
</dbReference>
<dbReference type="Gene3D" id="3.40.50.720">
    <property type="entry name" value="NAD(P)-binding Rossmann-like Domain"/>
    <property type="match status" value="2"/>
</dbReference>
<dbReference type="FunFam" id="3.40.50.720:FF:000203">
    <property type="entry name" value="D-3-phosphoglycerate dehydrogenase (SerA)"/>
    <property type="match status" value="1"/>
</dbReference>
<evidence type="ECO:0000259" key="6">
    <source>
        <dbReference type="Pfam" id="PF02826"/>
    </source>
</evidence>
<keyword evidence="2 4" id="KW-0560">Oxidoreductase</keyword>
<keyword evidence="3" id="KW-0520">NAD</keyword>
<dbReference type="InterPro" id="IPR050223">
    <property type="entry name" value="D-isomer_2-hydroxyacid_DH"/>
</dbReference>
<evidence type="ECO:0000313" key="7">
    <source>
        <dbReference type="EMBL" id="KAA0149457.1"/>
    </source>
</evidence>
<dbReference type="InterPro" id="IPR029753">
    <property type="entry name" value="D-isomer_DH_CS"/>
</dbReference>
<dbReference type="PANTHER" id="PTHR10996:SF257">
    <property type="entry name" value="GLYOXYLATE REDUCTASE 1"/>
    <property type="match status" value="1"/>
</dbReference>
<evidence type="ECO:0008006" key="9">
    <source>
        <dbReference type="Google" id="ProtNLM"/>
    </source>
</evidence>
<comment type="similarity">
    <text evidence="1 4">Belongs to the D-isomer specific 2-hydroxyacid dehydrogenase family.</text>
</comment>
<evidence type="ECO:0000256" key="2">
    <source>
        <dbReference type="ARBA" id="ARBA00023002"/>
    </source>
</evidence>